<reference evidence="2" key="1">
    <citation type="submission" date="2017-05" db="EMBL/GenBank/DDBJ databases">
        <title>Improved OligoMM genomes.</title>
        <authorList>
            <person name="Garzetti D."/>
        </authorList>
    </citation>
    <scope>NUCLEOTIDE SEQUENCE [LARGE SCALE GENOMIC DNA]</scope>
    <source>
        <strain evidence="2">KB18</strain>
    </source>
</reference>
<sequence length="152" mass="16923">MGLETVMLKGARVQKFLAALFYLVSAVRFKLYIMCAPAKNFGILCTLALLHPWIQTRPRQSDSSHIFGPCRPRVAVFRAGWGRNRSPPGQARVWPHRGYSESARKCGADIFLFCKCPKLGIRSRLCPTKILPFGEGKQSTRPTLSDGTLSGQ</sequence>
<dbReference type="Proteomes" id="UP000196710">
    <property type="component" value="Chromosome"/>
</dbReference>
<proteinExistence type="predicted"/>
<organism evidence="1 2">
    <name type="scientific">Acutalibacter muris</name>
    <dbReference type="NCBI Taxonomy" id="1796620"/>
    <lineage>
        <taxon>Bacteria</taxon>
        <taxon>Bacillati</taxon>
        <taxon>Bacillota</taxon>
        <taxon>Clostridia</taxon>
        <taxon>Eubacteriales</taxon>
        <taxon>Acutalibacteraceae</taxon>
        <taxon>Acutalibacter</taxon>
    </lineage>
</organism>
<evidence type="ECO:0000313" key="1">
    <source>
        <dbReference type="EMBL" id="ASB41982.1"/>
    </source>
</evidence>
<keyword evidence="2" id="KW-1185">Reference proteome</keyword>
<dbReference type="EMBL" id="CP021422">
    <property type="protein sequence ID" value="ASB41982.1"/>
    <property type="molecule type" value="Genomic_DNA"/>
</dbReference>
<protein>
    <submittedName>
        <fullName evidence="1">Uncharacterized protein</fullName>
    </submittedName>
</protein>
<accession>A0ABM6L8Z6</accession>
<name>A0ABM6L8Z6_9FIRM</name>
<evidence type="ECO:0000313" key="2">
    <source>
        <dbReference type="Proteomes" id="UP000196710"/>
    </source>
</evidence>
<gene>
    <name evidence="1" type="ORF">ADH66_15760</name>
</gene>